<dbReference type="Pfam" id="PF07690">
    <property type="entry name" value="MFS_1"/>
    <property type="match status" value="1"/>
</dbReference>
<dbReference type="Proteomes" id="UP001501706">
    <property type="component" value="Unassembled WGS sequence"/>
</dbReference>
<evidence type="ECO:0000256" key="2">
    <source>
        <dbReference type="ARBA" id="ARBA00022448"/>
    </source>
</evidence>
<feature type="transmembrane region" description="Helical" evidence="6">
    <location>
        <begin position="20"/>
        <end position="42"/>
    </location>
</feature>
<dbReference type="PROSITE" id="PS50850">
    <property type="entry name" value="MFS"/>
    <property type="match status" value="1"/>
</dbReference>
<dbReference type="SUPFAM" id="SSF103473">
    <property type="entry name" value="MFS general substrate transporter"/>
    <property type="match status" value="1"/>
</dbReference>
<feature type="transmembrane region" description="Helical" evidence="6">
    <location>
        <begin position="88"/>
        <end position="110"/>
    </location>
</feature>
<keyword evidence="2" id="KW-0813">Transport</keyword>
<dbReference type="PANTHER" id="PTHR43791:SF36">
    <property type="entry name" value="TRANSPORTER, PUTATIVE (AFU_ORTHOLOGUE AFUA_6G08340)-RELATED"/>
    <property type="match status" value="1"/>
</dbReference>
<protein>
    <submittedName>
        <fullName evidence="8">MFS transporter</fullName>
    </submittedName>
</protein>
<dbReference type="InterPro" id="IPR011701">
    <property type="entry name" value="MFS"/>
</dbReference>
<evidence type="ECO:0000259" key="7">
    <source>
        <dbReference type="PROSITE" id="PS50850"/>
    </source>
</evidence>
<feature type="transmembrane region" description="Helical" evidence="6">
    <location>
        <begin position="311"/>
        <end position="331"/>
    </location>
</feature>
<dbReference type="EMBL" id="BAAAEN010000010">
    <property type="protein sequence ID" value="GAA0510420.1"/>
    <property type="molecule type" value="Genomic_DNA"/>
</dbReference>
<accession>A0ABP3M0A4</accession>
<comment type="subcellular location">
    <subcellularLocation>
        <location evidence="1">Membrane</location>
        <topology evidence="1">Multi-pass membrane protein</topology>
    </subcellularLocation>
</comment>
<feature type="transmembrane region" description="Helical" evidence="6">
    <location>
        <begin position="189"/>
        <end position="209"/>
    </location>
</feature>
<proteinExistence type="predicted"/>
<dbReference type="InterPro" id="IPR036259">
    <property type="entry name" value="MFS_trans_sf"/>
</dbReference>
<evidence type="ECO:0000256" key="1">
    <source>
        <dbReference type="ARBA" id="ARBA00004141"/>
    </source>
</evidence>
<feature type="transmembrane region" description="Helical" evidence="6">
    <location>
        <begin position="244"/>
        <end position="265"/>
    </location>
</feature>
<evidence type="ECO:0000256" key="6">
    <source>
        <dbReference type="SAM" id="Phobius"/>
    </source>
</evidence>
<evidence type="ECO:0000313" key="8">
    <source>
        <dbReference type="EMBL" id="GAA0510420.1"/>
    </source>
</evidence>
<name>A0ABP3M0A4_9BURK</name>
<keyword evidence="5 6" id="KW-0472">Membrane</keyword>
<keyword evidence="9" id="KW-1185">Reference proteome</keyword>
<comment type="caution">
    <text evidence="8">The sequence shown here is derived from an EMBL/GenBank/DDBJ whole genome shotgun (WGS) entry which is preliminary data.</text>
</comment>
<evidence type="ECO:0000256" key="3">
    <source>
        <dbReference type="ARBA" id="ARBA00022692"/>
    </source>
</evidence>
<feature type="transmembrane region" description="Helical" evidence="6">
    <location>
        <begin position="54"/>
        <end position="76"/>
    </location>
</feature>
<dbReference type="Gene3D" id="1.20.1250.20">
    <property type="entry name" value="MFS general substrate transporter like domains"/>
    <property type="match status" value="2"/>
</dbReference>
<evidence type="ECO:0000256" key="5">
    <source>
        <dbReference type="ARBA" id="ARBA00023136"/>
    </source>
</evidence>
<dbReference type="CDD" id="cd17319">
    <property type="entry name" value="MFS_ExuT_GudP_like"/>
    <property type="match status" value="1"/>
</dbReference>
<feature type="transmembrane region" description="Helical" evidence="6">
    <location>
        <begin position="221"/>
        <end position="238"/>
    </location>
</feature>
<gene>
    <name evidence="8" type="ORF">GCM10009097_29560</name>
</gene>
<dbReference type="PANTHER" id="PTHR43791">
    <property type="entry name" value="PERMEASE-RELATED"/>
    <property type="match status" value="1"/>
</dbReference>
<organism evidence="8 9">
    <name type="scientific">Pigmentiphaga daeguensis</name>
    <dbReference type="NCBI Taxonomy" id="414049"/>
    <lineage>
        <taxon>Bacteria</taxon>
        <taxon>Pseudomonadati</taxon>
        <taxon>Pseudomonadota</taxon>
        <taxon>Betaproteobacteria</taxon>
        <taxon>Burkholderiales</taxon>
        <taxon>Alcaligenaceae</taxon>
        <taxon>Pigmentiphaga</taxon>
    </lineage>
</organism>
<evidence type="ECO:0000256" key="4">
    <source>
        <dbReference type="ARBA" id="ARBA00022989"/>
    </source>
</evidence>
<sequence>MVTWGLISAAMAFVSGTASFLTLRFLLGVAEAGFLPGMLLYLTYWFPARHRAKFIALFMAAVPLASAIGSPISGLLVGMDDVMGLKGWQWLFILEGLPSCVLGIVVLFALPDRPATARWLSPREREIVEADLARDRLAGSGRSHHAMWPALVDRRVLVLCGVYFGIVIGLYGIGLWLPQIAKAMGYSNAAVGFIVAAPYAVSAVAMLAWGRRSDKRGERAGHVAAAALLSVAGLLASLYFGTPWIALCCLGLASVGIYDCLGPFWAMPPLFLQGTAAAGGIALINSVGNLGGFAGPYLMGWIKESTGSFSLGMAALAGCLGAAAILALSLGREMRAMRDARPDHA</sequence>
<feature type="domain" description="Major facilitator superfamily (MFS) profile" evidence="7">
    <location>
        <begin position="1"/>
        <end position="335"/>
    </location>
</feature>
<keyword evidence="3 6" id="KW-0812">Transmembrane</keyword>
<feature type="transmembrane region" description="Helical" evidence="6">
    <location>
        <begin position="156"/>
        <end position="177"/>
    </location>
</feature>
<keyword evidence="4 6" id="KW-1133">Transmembrane helix</keyword>
<evidence type="ECO:0000313" key="9">
    <source>
        <dbReference type="Proteomes" id="UP001501706"/>
    </source>
</evidence>
<dbReference type="InterPro" id="IPR020846">
    <property type="entry name" value="MFS_dom"/>
</dbReference>
<reference evidence="9" key="1">
    <citation type="journal article" date="2019" name="Int. J. Syst. Evol. Microbiol.">
        <title>The Global Catalogue of Microorganisms (GCM) 10K type strain sequencing project: providing services to taxonomists for standard genome sequencing and annotation.</title>
        <authorList>
            <consortium name="The Broad Institute Genomics Platform"/>
            <consortium name="The Broad Institute Genome Sequencing Center for Infectious Disease"/>
            <person name="Wu L."/>
            <person name="Ma J."/>
        </authorList>
    </citation>
    <scope>NUCLEOTIDE SEQUENCE [LARGE SCALE GENOMIC DNA]</scope>
    <source>
        <strain evidence="9">JCM 14330</strain>
    </source>
</reference>
<feature type="transmembrane region" description="Helical" evidence="6">
    <location>
        <begin position="277"/>
        <end position="299"/>
    </location>
</feature>